<evidence type="ECO:0000313" key="4">
    <source>
        <dbReference type="Proteomes" id="UP000181860"/>
    </source>
</evidence>
<protein>
    <submittedName>
        <fullName evidence="3">Fic family protein</fullName>
    </submittedName>
    <submittedName>
        <fullName evidence="2">Fic/DOC family protein</fullName>
    </submittedName>
</protein>
<evidence type="ECO:0000259" key="1">
    <source>
        <dbReference type="PROSITE" id="PS51459"/>
    </source>
</evidence>
<dbReference type="EMBL" id="CP123735">
    <property type="protein sequence ID" value="WGO85652.1"/>
    <property type="molecule type" value="Genomic_DNA"/>
</dbReference>
<dbReference type="Proteomes" id="UP001242513">
    <property type="component" value="Chromosome"/>
</dbReference>
<dbReference type="PROSITE" id="PS51459">
    <property type="entry name" value="FIDO"/>
    <property type="match status" value="1"/>
</dbReference>
<evidence type="ECO:0000313" key="2">
    <source>
        <dbReference type="EMBL" id="SDA64591.1"/>
    </source>
</evidence>
<accession>A0AAX3UDE2</accession>
<dbReference type="EMBL" id="FMXC01000027">
    <property type="protein sequence ID" value="SDA64591.1"/>
    <property type="molecule type" value="Genomic_DNA"/>
</dbReference>
<reference evidence="3" key="3">
    <citation type="submission" date="2023-04" db="EMBL/GenBank/DDBJ databases">
        <authorList>
            <person name="Wang Y."/>
        </authorList>
    </citation>
    <scope>NUCLEOTIDE SEQUENCE</scope>
    <source>
        <strain evidence="3">ZW18</strain>
    </source>
</reference>
<gene>
    <name evidence="3" type="ORF">QEJ78_09985</name>
    <name evidence="2" type="ORF">SAMN02983011_01909</name>
</gene>
<dbReference type="SUPFAM" id="SSF140931">
    <property type="entry name" value="Fic-like"/>
    <property type="match status" value="1"/>
</dbReference>
<keyword evidence="4" id="KW-1185">Reference proteome</keyword>
<reference evidence="2 4" key="1">
    <citation type="submission" date="2016-10" db="EMBL/GenBank/DDBJ databases">
        <authorList>
            <person name="Varghese N."/>
            <person name="Submissions S."/>
        </authorList>
    </citation>
    <scope>NUCLEOTIDE SEQUENCE [LARGE SCALE GENOMIC DNA]</scope>
    <source>
        <strain evidence="2 4">ATCC 43761</strain>
    </source>
</reference>
<proteinExistence type="predicted"/>
<dbReference type="Pfam" id="PF02661">
    <property type="entry name" value="Fic"/>
    <property type="match status" value="1"/>
</dbReference>
<dbReference type="GeneID" id="72687540"/>
<dbReference type="InterPro" id="IPR036597">
    <property type="entry name" value="Fido-like_dom_sf"/>
</dbReference>
<evidence type="ECO:0000313" key="5">
    <source>
        <dbReference type="Proteomes" id="UP001242513"/>
    </source>
</evidence>
<dbReference type="Gene3D" id="1.10.3290.10">
    <property type="entry name" value="Fido-like domain"/>
    <property type="match status" value="1"/>
</dbReference>
<name>A0AAX3UDE2_9LACO</name>
<dbReference type="Proteomes" id="UP000181860">
    <property type="component" value="Unassembled WGS sequence"/>
</dbReference>
<sequence>MSKNLGLANFIVSFGSMNDYGSSVLQTKRALDLHDLSKLAHQHHDGEILQDALDGIAAAEKFGFSREGIIAINKSFIHSKEEDPNLPGHLRQASSNPDDAVVIITNSRGTAEGAYFAPENVYPEDLDTIVNEYNSSKQTIRDAWRVFAQLSKLQPFQDGNKRTALIAANLAYNTWKSENYLTLPFDDIDHAEFMLGLMRFYRAHTKEQEEQALNRMVAVLPSPNEVEYHLSHSLEQRDVDINDLKTKRIKSFYKNNFDNKND</sequence>
<reference evidence="3" key="2">
    <citation type="journal article" date="2022" name="Food Funct.">
        <title>Lactobacillus kefiranofaciens ZW18 from Kefir enhances the anti-tumor effect of anti-programmed cell death 1 (PD-1) immunotherapy by modulating the gut microbiota.</title>
        <authorList>
            <person name="Zhao J."/>
            <person name="Wang Y."/>
            <person name="Wang J."/>
            <person name="Lv M."/>
            <person name="Zhou C."/>
            <person name="Jia L."/>
            <person name="Geng W."/>
        </authorList>
    </citation>
    <scope>NUCLEOTIDE SEQUENCE</scope>
    <source>
        <strain evidence="3">ZW18</strain>
    </source>
</reference>
<feature type="domain" description="Fido" evidence="1">
    <location>
        <begin position="64"/>
        <end position="219"/>
    </location>
</feature>
<dbReference type="AlphaFoldDB" id="A0AAX3UDE2"/>
<organism evidence="3 5">
    <name type="scientific">Lactobacillus kefiranofaciens</name>
    <dbReference type="NCBI Taxonomy" id="267818"/>
    <lineage>
        <taxon>Bacteria</taxon>
        <taxon>Bacillati</taxon>
        <taxon>Bacillota</taxon>
        <taxon>Bacilli</taxon>
        <taxon>Lactobacillales</taxon>
        <taxon>Lactobacillaceae</taxon>
        <taxon>Lactobacillus</taxon>
    </lineage>
</organism>
<dbReference type="RefSeq" id="WP_013854656.1">
    <property type="nucleotide sequence ID" value="NZ_CP061341.1"/>
</dbReference>
<evidence type="ECO:0000313" key="3">
    <source>
        <dbReference type="EMBL" id="WGO85652.1"/>
    </source>
</evidence>
<dbReference type="InterPro" id="IPR003812">
    <property type="entry name" value="Fido"/>
</dbReference>